<name>Q22Z98_TETTS</name>
<dbReference type="OrthoDB" id="297041at2759"/>
<dbReference type="KEGG" id="tet:TTHERM_00112730"/>
<evidence type="ECO:0000313" key="4">
    <source>
        <dbReference type="Proteomes" id="UP000009168"/>
    </source>
</evidence>
<evidence type="ECO:0000256" key="1">
    <source>
        <dbReference type="SAM" id="Coils"/>
    </source>
</evidence>
<feature type="compositionally biased region" description="Polar residues" evidence="2">
    <location>
        <begin position="665"/>
        <end position="688"/>
    </location>
</feature>
<dbReference type="EMBL" id="GG662798">
    <property type="protein sequence ID" value="EAR90423.2"/>
    <property type="molecule type" value="Genomic_DNA"/>
</dbReference>
<reference evidence="4" key="1">
    <citation type="journal article" date="2006" name="PLoS Biol.">
        <title>Macronuclear genome sequence of the ciliate Tetrahymena thermophila, a model eukaryote.</title>
        <authorList>
            <person name="Eisen J.A."/>
            <person name="Coyne R.S."/>
            <person name="Wu M."/>
            <person name="Wu D."/>
            <person name="Thiagarajan M."/>
            <person name="Wortman J.R."/>
            <person name="Badger J.H."/>
            <person name="Ren Q."/>
            <person name="Amedeo P."/>
            <person name="Jones K.M."/>
            <person name="Tallon L.J."/>
            <person name="Delcher A.L."/>
            <person name="Salzberg S.L."/>
            <person name="Silva J.C."/>
            <person name="Haas B.J."/>
            <person name="Majoros W.H."/>
            <person name="Farzad M."/>
            <person name="Carlton J.M."/>
            <person name="Smith R.K. Jr."/>
            <person name="Garg J."/>
            <person name="Pearlman R.E."/>
            <person name="Karrer K.M."/>
            <person name="Sun L."/>
            <person name="Manning G."/>
            <person name="Elde N.C."/>
            <person name="Turkewitz A.P."/>
            <person name="Asai D.J."/>
            <person name="Wilkes D.E."/>
            <person name="Wang Y."/>
            <person name="Cai H."/>
            <person name="Collins K."/>
            <person name="Stewart B.A."/>
            <person name="Lee S.R."/>
            <person name="Wilamowska K."/>
            <person name="Weinberg Z."/>
            <person name="Ruzzo W.L."/>
            <person name="Wloga D."/>
            <person name="Gaertig J."/>
            <person name="Frankel J."/>
            <person name="Tsao C.-C."/>
            <person name="Gorovsky M.A."/>
            <person name="Keeling P.J."/>
            <person name="Waller R.F."/>
            <person name="Patron N.J."/>
            <person name="Cherry J.M."/>
            <person name="Stover N.A."/>
            <person name="Krieger C.J."/>
            <person name="del Toro C."/>
            <person name="Ryder H.F."/>
            <person name="Williamson S.C."/>
            <person name="Barbeau R.A."/>
            <person name="Hamilton E.P."/>
            <person name="Orias E."/>
        </authorList>
    </citation>
    <scope>NUCLEOTIDE SEQUENCE [LARGE SCALE GENOMIC DNA]</scope>
    <source>
        <strain evidence="4">SB210</strain>
    </source>
</reference>
<keyword evidence="4" id="KW-1185">Reference proteome</keyword>
<proteinExistence type="predicted"/>
<keyword evidence="1" id="KW-0175">Coiled coil</keyword>
<dbReference type="eggNOG" id="ENOG502SHVA">
    <property type="taxonomic scope" value="Eukaryota"/>
</dbReference>
<dbReference type="GeneID" id="7843535"/>
<dbReference type="HOGENOM" id="CLU_414184_0_0_1"/>
<gene>
    <name evidence="3" type="ORF">TTHERM_00112730</name>
</gene>
<accession>Q22Z98</accession>
<dbReference type="AlphaFoldDB" id="Q22Z98"/>
<evidence type="ECO:0000256" key="2">
    <source>
        <dbReference type="SAM" id="MobiDB-lite"/>
    </source>
</evidence>
<sequence>MSTNQIGAINSELLKEKAQLASQIDTMFHMDVRMDNLKSYLQNISNVVNQQSIIINQLQAEMKTKITADRVEKALKTVSTVIEINDAELQKKVSALVDKPKVENTGDVIMDGANMICNKIVYLGQACSLIYKGNKDWERKLQVVENELPKKITRDVVKEKVSKTKKKLLNEIEEFKKKCQKQIDDSNKRVDSSLGKMEITVKDTEKKTLWKISDCEALLQKRITADYVDNTAKTLEEKLRREIQKVKEESFGEVFHKIDLLNDKCKNLDDQIQEKQKSLKKLVKDLEDDLLGKFCSTDKFETNKKTVQDRLIELDNKISLLDRRGSAVDLGEKLAKQLKELEEKIFALQREDGHLRNSIQDLTVKLELVGKSIPEDSGEKSEGFSLADPHKLCAIESEVKRHKDEISDLRRILSNSDHDLRRKFDALEHKVLSQFNNAQRLQEQSGISKEDAITMIERARIILEERIKALGSDVEDLKGKLGIINELDKKIKKKFRELQEGNGGGDLDWQKKIDLKADGEDTKKEFLLVDEKIKNIIELVNQFRREFETIEEFYMQLAQMLKTNQQEAISIITGNSKIIPNRCVACGTKGRQQYHSQDMKGIDGKIYRADFGSQHQTSVYETQEVFDVLPSTIGLPSINVTDEKFNKSQLTTKQSVVSFKGRPTSAKSDQNSVQQSFISQKGTTQKRY</sequence>
<evidence type="ECO:0000313" key="3">
    <source>
        <dbReference type="EMBL" id="EAR90423.2"/>
    </source>
</evidence>
<dbReference type="Proteomes" id="UP000009168">
    <property type="component" value="Unassembled WGS sequence"/>
</dbReference>
<dbReference type="OMA" id="QYNDERN"/>
<organism evidence="3 4">
    <name type="scientific">Tetrahymena thermophila (strain SB210)</name>
    <dbReference type="NCBI Taxonomy" id="312017"/>
    <lineage>
        <taxon>Eukaryota</taxon>
        <taxon>Sar</taxon>
        <taxon>Alveolata</taxon>
        <taxon>Ciliophora</taxon>
        <taxon>Intramacronucleata</taxon>
        <taxon>Oligohymenophorea</taxon>
        <taxon>Hymenostomatida</taxon>
        <taxon>Tetrahymenina</taxon>
        <taxon>Tetrahymenidae</taxon>
        <taxon>Tetrahymena</taxon>
    </lineage>
</organism>
<feature type="region of interest" description="Disordered" evidence="2">
    <location>
        <begin position="661"/>
        <end position="688"/>
    </location>
</feature>
<protein>
    <submittedName>
        <fullName evidence="3">Scp-like extracellular protein, putative</fullName>
    </submittedName>
</protein>
<feature type="coiled-coil region" evidence="1">
    <location>
        <begin position="258"/>
        <end position="289"/>
    </location>
</feature>
<feature type="coiled-coil region" evidence="1">
    <location>
        <begin position="158"/>
        <end position="189"/>
    </location>
</feature>
<dbReference type="RefSeq" id="XP_001010668.2">
    <property type="nucleotide sequence ID" value="XM_001010668.2"/>
</dbReference>
<dbReference type="InParanoid" id="Q22Z98"/>